<protein>
    <submittedName>
        <fullName evidence="2">Uncharacterized protein</fullName>
    </submittedName>
</protein>
<feature type="compositionally biased region" description="Polar residues" evidence="1">
    <location>
        <begin position="184"/>
        <end position="195"/>
    </location>
</feature>
<sequence>MDQDIEVRRNIDPLFTTVLTTTDPNQSASKEAVAQPTVEKGANIMPNFLTYPQLPTAAVNFNLSCQDDFITGLDEAFFPGTERWMSTVMPPPVNDQQLSVTLAENITLNPCQLITPGATKMCSTSDSETEMSLPSPVIVSPVCMTVTQELVPRLDKRKQSFTEIQPLSAVELASKKRKAPAGLSTRSPSWSTGAQTLDSTSWKAGEYHQSDETTTATMATRKVQPIIRSHGNTAGRTERSQKSQYKPNCCFPETTREFRVQCVALTQEPGLIDSHASMAMLESMHSTGTEHNVAASDPYRFY</sequence>
<proteinExistence type="predicted"/>
<evidence type="ECO:0000313" key="2">
    <source>
        <dbReference type="EMBL" id="RBA10337.1"/>
    </source>
</evidence>
<organism evidence="2 3">
    <name type="scientific">Gibberella intermedia</name>
    <name type="common">Bulb rot disease fungus</name>
    <name type="synonym">Fusarium proliferatum</name>
    <dbReference type="NCBI Taxonomy" id="948311"/>
    <lineage>
        <taxon>Eukaryota</taxon>
        <taxon>Fungi</taxon>
        <taxon>Dikarya</taxon>
        <taxon>Ascomycota</taxon>
        <taxon>Pezizomycotina</taxon>
        <taxon>Sordariomycetes</taxon>
        <taxon>Hypocreomycetidae</taxon>
        <taxon>Hypocreales</taxon>
        <taxon>Nectriaceae</taxon>
        <taxon>Fusarium</taxon>
        <taxon>Fusarium fujikuroi species complex</taxon>
    </lineage>
</organism>
<gene>
    <name evidence="2" type="ORF">FPRO05_04926</name>
</gene>
<reference evidence="2 3" key="1">
    <citation type="submission" date="2017-12" db="EMBL/GenBank/DDBJ databases">
        <title>Genome sequence of the mycotoxigenic crop pathogen Fusarium proliferatum, strain ITEM 2341 from Date Palm.</title>
        <authorList>
            <person name="Almiman B.F."/>
            <person name="Shittu T.A."/>
            <person name="Muthumeenakshi S."/>
            <person name="Baroncelli R."/>
            <person name="Sreenivasaprasada S."/>
        </authorList>
    </citation>
    <scope>NUCLEOTIDE SEQUENCE [LARGE SCALE GENOMIC DNA]</scope>
    <source>
        <strain evidence="2 3">ITEM 2341</strain>
    </source>
</reference>
<evidence type="ECO:0000313" key="3">
    <source>
        <dbReference type="Proteomes" id="UP000251714"/>
    </source>
</evidence>
<dbReference type="AlphaFoldDB" id="A0A365MP97"/>
<accession>A0A365MP97</accession>
<dbReference type="Proteomes" id="UP000251714">
    <property type="component" value="Unassembled WGS sequence"/>
</dbReference>
<name>A0A365MP97_GIBIN</name>
<comment type="caution">
    <text evidence="2">The sequence shown here is derived from an EMBL/GenBank/DDBJ whole genome shotgun (WGS) entry which is preliminary data.</text>
</comment>
<dbReference type="EMBL" id="PKMI01000061">
    <property type="protein sequence ID" value="RBA10337.1"/>
    <property type="molecule type" value="Genomic_DNA"/>
</dbReference>
<evidence type="ECO:0000256" key="1">
    <source>
        <dbReference type="SAM" id="MobiDB-lite"/>
    </source>
</evidence>
<feature type="region of interest" description="Disordered" evidence="1">
    <location>
        <begin position="176"/>
        <end position="195"/>
    </location>
</feature>